<evidence type="ECO:0000256" key="9">
    <source>
        <dbReference type="PROSITE-ProRule" id="PRU00283"/>
    </source>
</evidence>
<evidence type="ECO:0000256" key="2">
    <source>
        <dbReference type="ARBA" id="ARBA00022490"/>
    </source>
</evidence>
<dbReference type="GO" id="GO:0005871">
    <property type="term" value="C:kinesin complex"/>
    <property type="evidence" value="ECO:0000318"/>
    <property type="project" value="GO_Central"/>
</dbReference>
<dbReference type="eggNOG" id="KOG0247">
    <property type="taxonomic scope" value="Eukaryota"/>
</dbReference>
<dbReference type="GO" id="GO:0005524">
    <property type="term" value="F:ATP binding"/>
    <property type="evidence" value="ECO:0007669"/>
    <property type="project" value="UniProtKB-UniRule"/>
</dbReference>
<dbReference type="GeneID" id="20216327"/>
<accession>T1G5I0</accession>
<dbReference type="GO" id="GO:0005874">
    <property type="term" value="C:microtubule"/>
    <property type="evidence" value="ECO:0000318"/>
    <property type="project" value="GO_Central"/>
</dbReference>
<dbReference type="OrthoDB" id="2403182at2759"/>
<dbReference type="GO" id="GO:0003777">
    <property type="term" value="F:microtubule motor activity"/>
    <property type="evidence" value="ECO:0000318"/>
    <property type="project" value="GO_Central"/>
</dbReference>
<dbReference type="RefSeq" id="XP_009023314.1">
    <property type="nucleotide sequence ID" value="XM_009025066.1"/>
</dbReference>
<keyword evidence="2" id="KW-0963">Cytoplasm</keyword>
<proteinExistence type="inferred from homology"/>
<keyword evidence="4 9" id="KW-0547">Nucleotide-binding</keyword>
<dbReference type="InterPro" id="IPR036961">
    <property type="entry name" value="Kinesin_motor_dom_sf"/>
</dbReference>
<reference evidence="13" key="1">
    <citation type="submission" date="2012-12" db="EMBL/GenBank/DDBJ databases">
        <authorList>
            <person name="Hellsten U."/>
            <person name="Grimwood J."/>
            <person name="Chapman J.A."/>
            <person name="Shapiro H."/>
            <person name="Aerts A."/>
            <person name="Otillar R.P."/>
            <person name="Terry A.Y."/>
            <person name="Boore J.L."/>
            <person name="Simakov O."/>
            <person name="Marletaz F."/>
            <person name="Cho S.-J."/>
            <person name="Edsinger-Gonzales E."/>
            <person name="Havlak P."/>
            <person name="Kuo D.-H."/>
            <person name="Larsson T."/>
            <person name="Lv J."/>
            <person name="Arendt D."/>
            <person name="Savage R."/>
            <person name="Osoegawa K."/>
            <person name="de Jong P."/>
            <person name="Lindberg D.R."/>
            <person name="Seaver E.C."/>
            <person name="Weisblat D.A."/>
            <person name="Putnam N.H."/>
            <person name="Grigoriev I.V."/>
            <person name="Rokhsar D.S."/>
        </authorList>
    </citation>
    <scope>NUCLEOTIDE SEQUENCE</scope>
</reference>
<dbReference type="InParanoid" id="T1G5I0"/>
<dbReference type="Gene3D" id="3.40.850.10">
    <property type="entry name" value="Kinesin motor domain"/>
    <property type="match status" value="1"/>
</dbReference>
<sequence>MVVETDESLVVHPLKDPLPLPPQFGGQPQVGATRNLRSGVLFNHPPQSSLKFTFSRIFNEKTSQKDFFDLAVQDTIKEFIDGQNALVFAYGVTNSGKTYTMQGTPSDGGVVPRTFDVIFNSIVDRQYKEGDLRPKCYCDVEKLDEEEVAREKVNKEVILRQTSGTNQQQLSTCTDDLTMNDDEVSTVVANRRREEGTVAVAASRHVMYSVWASFAEIYNEQVFDLLRERVCKLRRICRAGHTSMARLREVNVMSADEAFKLLALGQRNLQMAYTRINETSSRSHCIFTLKLIKTNKHWTNNKQTNLTSLSLCDLAGIERSYKTQNVGDRIKESGNINNSLFVLGRCIQAIRKNQSSTGPGFILPPFRDSKLTRLFQPYLNGRGRAKMIVTVSQCRSMYSENINAIKFSAVAKQVWETCVYVCWRKREMRDKLIIYFRIFAFLTADHAAPDH</sequence>
<name>T1G5I0_HELRO</name>
<dbReference type="GO" id="GO:0005819">
    <property type="term" value="C:spindle"/>
    <property type="evidence" value="ECO:0007669"/>
    <property type="project" value="UniProtKB-SubCell"/>
</dbReference>
<dbReference type="PROSITE" id="PS50067">
    <property type="entry name" value="KINESIN_MOTOR_2"/>
    <property type="match status" value="1"/>
</dbReference>
<evidence type="ECO:0000313" key="13">
    <source>
        <dbReference type="Proteomes" id="UP000015101"/>
    </source>
</evidence>
<comment type="subcellular location">
    <subcellularLocation>
        <location evidence="1">Cytoplasm</location>
        <location evidence="1">Cytoskeleton</location>
        <location evidence="1">Spindle</location>
    </subcellularLocation>
</comment>
<dbReference type="SMART" id="SM00129">
    <property type="entry name" value="KISc"/>
    <property type="match status" value="1"/>
</dbReference>
<evidence type="ECO:0000256" key="6">
    <source>
        <dbReference type="ARBA" id="ARBA00023054"/>
    </source>
</evidence>
<dbReference type="Pfam" id="PF00225">
    <property type="entry name" value="Kinesin"/>
    <property type="match status" value="1"/>
</dbReference>
<evidence type="ECO:0000256" key="1">
    <source>
        <dbReference type="ARBA" id="ARBA00004186"/>
    </source>
</evidence>
<protein>
    <recommendedName>
        <fullName evidence="10">Kinesin motor domain-containing protein</fullName>
    </recommendedName>
</protein>
<evidence type="ECO:0000313" key="12">
    <source>
        <dbReference type="EnsemblMetazoa" id="HelroP84358"/>
    </source>
</evidence>
<evidence type="ECO:0000313" key="11">
    <source>
        <dbReference type="EMBL" id="ESN98441.1"/>
    </source>
</evidence>
<dbReference type="InterPro" id="IPR047149">
    <property type="entry name" value="KIF11-like"/>
</dbReference>
<reference evidence="11 13" key="2">
    <citation type="journal article" date="2013" name="Nature">
        <title>Insights into bilaterian evolution from three spiralian genomes.</title>
        <authorList>
            <person name="Simakov O."/>
            <person name="Marletaz F."/>
            <person name="Cho S.J."/>
            <person name="Edsinger-Gonzales E."/>
            <person name="Havlak P."/>
            <person name="Hellsten U."/>
            <person name="Kuo D.H."/>
            <person name="Larsson T."/>
            <person name="Lv J."/>
            <person name="Arendt D."/>
            <person name="Savage R."/>
            <person name="Osoegawa K."/>
            <person name="de Jong P."/>
            <person name="Grimwood J."/>
            <person name="Chapman J.A."/>
            <person name="Shapiro H."/>
            <person name="Aerts A."/>
            <person name="Otillar R.P."/>
            <person name="Terry A.Y."/>
            <person name="Boore J.L."/>
            <person name="Grigoriev I.V."/>
            <person name="Lindberg D.R."/>
            <person name="Seaver E.C."/>
            <person name="Weisblat D.A."/>
            <person name="Putnam N.H."/>
            <person name="Rokhsar D.S."/>
        </authorList>
    </citation>
    <scope>NUCLEOTIDE SEQUENCE</scope>
</reference>
<dbReference type="KEGG" id="hro:HELRODRAFT_84358"/>
<dbReference type="InterPro" id="IPR027417">
    <property type="entry name" value="P-loop_NTPase"/>
</dbReference>
<keyword evidence="8" id="KW-0206">Cytoskeleton</keyword>
<evidence type="ECO:0000256" key="8">
    <source>
        <dbReference type="ARBA" id="ARBA00023212"/>
    </source>
</evidence>
<keyword evidence="3" id="KW-0597">Phosphoprotein</keyword>
<dbReference type="STRING" id="6412.T1G5I0"/>
<dbReference type="AlphaFoldDB" id="T1G5I0"/>
<dbReference type="FunCoup" id="T1G5I0">
    <property type="interactions" value="13"/>
</dbReference>
<dbReference type="PANTHER" id="PTHR47970">
    <property type="entry name" value="KINESIN-LIKE PROTEIN KIF11"/>
    <property type="match status" value="1"/>
</dbReference>
<dbReference type="HOGENOM" id="CLU_001485_2_5_1"/>
<gene>
    <name evidence="12" type="primary">20216327</name>
    <name evidence="11" type="ORF">HELRODRAFT_84358</name>
</gene>
<evidence type="ECO:0000256" key="7">
    <source>
        <dbReference type="ARBA" id="ARBA00023175"/>
    </source>
</evidence>
<evidence type="ECO:0000256" key="4">
    <source>
        <dbReference type="ARBA" id="ARBA00022741"/>
    </source>
</evidence>
<dbReference type="OMA" id="WVSFNEI"/>
<evidence type="ECO:0000256" key="5">
    <source>
        <dbReference type="ARBA" id="ARBA00022840"/>
    </source>
</evidence>
<dbReference type="InterPro" id="IPR001752">
    <property type="entry name" value="Kinesin_motor_dom"/>
</dbReference>
<dbReference type="GO" id="GO:0005634">
    <property type="term" value="C:nucleus"/>
    <property type="evidence" value="ECO:0000318"/>
    <property type="project" value="GO_Central"/>
</dbReference>
<keyword evidence="5 9" id="KW-0067">ATP-binding</keyword>
<keyword evidence="6" id="KW-0175">Coiled coil</keyword>
<keyword evidence="7 9" id="KW-0505">Motor protein</keyword>
<dbReference type="GO" id="GO:0016887">
    <property type="term" value="F:ATP hydrolysis activity"/>
    <property type="evidence" value="ECO:0000318"/>
    <property type="project" value="GO_Central"/>
</dbReference>
<dbReference type="GO" id="GO:0007018">
    <property type="term" value="P:microtubule-based movement"/>
    <property type="evidence" value="ECO:0000318"/>
    <property type="project" value="GO_Central"/>
</dbReference>
<feature type="binding site" evidence="9">
    <location>
        <begin position="91"/>
        <end position="98"/>
    </location>
    <ligand>
        <name>ATP</name>
        <dbReference type="ChEBI" id="CHEBI:30616"/>
    </ligand>
</feature>
<feature type="domain" description="Kinesin motor" evidence="10">
    <location>
        <begin position="13"/>
        <end position="414"/>
    </location>
</feature>
<dbReference type="GO" id="GO:0008017">
    <property type="term" value="F:microtubule binding"/>
    <property type="evidence" value="ECO:0000318"/>
    <property type="project" value="GO_Central"/>
</dbReference>
<evidence type="ECO:0000259" key="10">
    <source>
        <dbReference type="PROSITE" id="PS50067"/>
    </source>
</evidence>
<dbReference type="EMBL" id="AMQM01005876">
    <property type="status" value="NOT_ANNOTATED_CDS"/>
    <property type="molecule type" value="Genomic_DNA"/>
</dbReference>
<reference evidence="12" key="3">
    <citation type="submission" date="2015-06" db="UniProtKB">
        <authorList>
            <consortium name="EnsemblMetazoa"/>
        </authorList>
    </citation>
    <scope>IDENTIFICATION</scope>
</reference>
<dbReference type="PANTHER" id="PTHR47970:SF29">
    <property type="entry name" value="KINESIN FAMILY MEMBER 20B"/>
    <property type="match status" value="1"/>
</dbReference>
<dbReference type="PRINTS" id="PR00380">
    <property type="entry name" value="KINESINHEAVY"/>
</dbReference>
<comment type="similarity">
    <text evidence="9">Belongs to the TRAFAC class myosin-kinesin ATPase superfamily. Kinesin family.</text>
</comment>
<organism evidence="12 13">
    <name type="scientific">Helobdella robusta</name>
    <name type="common">Californian leech</name>
    <dbReference type="NCBI Taxonomy" id="6412"/>
    <lineage>
        <taxon>Eukaryota</taxon>
        <taxon>Metazoa</taxon>
        <taxon>Spiralia</taxon>
        <taxon>Lophotrochozoa</taxon>
        <taxon>Annelida</taxon>
        <taxon>Clitellata</taxon>
        <taxon>Hirudinea</taxon>
        <taxon>Rhynchobdellida</taxon>
        <taxon>Glossiphoniidae</taxon>
        <taxon>Helobdella</taxon>
    </lineage>
</organism>
<dbReference type="CTD" id="20216327"/>
<dbReference type="Proteomes" id="UP000015101">
    <property type="component" value="Unassembled WGS sequence"/>
</dbReference>
<dbReference type="EnsemblMetazoa" id="HelroT84358">
    <property type="protein sequence ID" value="HelroP84358"/>
    <property type="gene ID" value="HelroG84358"/>
</dbReference>
<dbReference type="SUPFAM" id="SSF52540">
    <property type="entry name" value="P-loop containing nucleoside triphosphate hydrolases"/>
    <property type="match status" value="1"/>
</dbReference>
<dbReference type="EMBL" id="KB097144">
    <property type="protein sequence ID" value="ESN98441.1"/>
    <property type="molecule type" value="Genomic_DNA"/>
</dbReference>
<keyword evidence="13" id="KW-1185">Reference proteome</keyword>
<evidence type="ECO:0000256" key="3">
    <source>
        <dbReference type="ARBA" id="ARBA00022553"/>
    </source>
</evidence>
<dbReference type="GO" id="GO:0005737">
    <property type="term" value="C:cytoplasm"/>
    <property type="evidence" value="ECO:0000318"/>
    <property type="project" value="GO_Central"/>
</dbReference>